<comment type="caution">
    <text evidence="3">The sequence shown here is derived from an EMBL/GenBank/DDBJ whole genome shotgun (WGS) entry which is preliminary data.</text>
</comment>
<evidence type="ECO:0000256" key="1">
    <source>
        <dbReference type="SAM" id="MobiDB-lite"/>
    </source>
</evidence>
<evidence type="ECO:0008006" key="5">
    <source>
        <dbReference type="Google" id="ProtNLM"/>
    </source>
</evidence>
<evidence type="ECO:0000256" key="2">
    <source>
        <dbReference type="SAM" id="Phobius"/>
    </source>
</evidence>
<keyword evidence="4" id="KW-1185">Reference proteome</keyword>
<dbReference type="RefSeq" id="WP_073679523.1">
    <property type="nucleotide sequence ID" value="NZ_JAHBOL010000015.1"/>
</dbReference>
<accession>A0ABS6HRH7</accession>
<name>A0ABS6HRH7_MYCGD</name>
<evidence type="ECO:0000313" key="4">
    <source>
        <dbReference type="Proteomes" id="UP000696413"/>
    </source>
</evidence>
<protein>
    <recommendedName>
        <fullName evidence="5">Transmembrane protein</fullName>
    </recommendedName>
</protein>
<organism evidence="3 4">
    <name type="scientific">Mycolicibacterium goodii</name>
    <name type="common">Mycobacterium goodii</name>
    <dbReference type="NCBI Taxonomy" id="134601"/>
    <lineage>
        <taxon>Bacteria</taxon>
        <taxon>Bacillati</taxon>
        <taxon>Actinomycetota</taxon>
        <taxon>Actinomycetes</taxon>
        <taxon>Mycobacteriales</taxon>
        <taxon>Mycobacteriaceae</taxon>
        <taxon>Mycolicibacterium</taxon>
    </lineage>
</organism>
<sequence>MTPETITFQADHTLLLAVPALAPAIVVAGVVVYIAVRDRRRKDETAETRDRAHSEGQDVASEDDSP</sequence>
<feature type="region of interest" description="Disordered" evidence="1">
    <location>
        <begin position="40"/>
        <end position="66"/>
    </location>
</feature>
<keyword evidence="2" id="KW-0472">Membrane</keyword>
<dbReference type="EMBL" id="JAHBOM010000015">
    <property type="protein sequence ID" value="MBU8825231.1"/>
    <property type="molecule type" value="Genomic_DNA"/>
</dbReference>
<gene>
    <name evidence="3" type="ORF">KL859_20460</name>
</gene>
<reference evidence="3 4" key="1">
    <citation type="submission" date="2021-05" db="EMBL/GenBank/DDBJ databases">
        <title>Draft Genome Sequences of Clinical Respiratory Isolates of Mycobacterium goodii Recovered in Ireland.</title>
        <authorList>
            <person name="Flanagan P.R."/>
            <person name="Mok S."/>
            <person name="Roycroft E."/>
            <person name="Rogers T.R."/>
            <person name="Fitzgibbon M."/>
        </authorList>
    </citation>
    <scope>NUCLEOTIDE SEQUENCE [LARGE SCALE GENOMIC DNA]</scope>
    <source>
        <strain evidence="3 4">14IE55</strain>
    </source>
</reference>
<keyword evidence="2" id="KW-0812">Transmembrane</keyword>
<feature type="compositionally biased region" description="Basic and acidic residues" evidence="1">
    <location>
        <begin position="41"/>
        <end position="56"/>
    </location>
</feature>
<dbReference type="Proteomes" id="UP000696413">
    <property type="component" value="Unassembled WGS sequence"/>
</dbReference>
<keyword evidence="2" id="KW-1133">Transmembrane helix</keyword>
<evidence type="ECO:0000313" key="3">
    <source>
        <dbReference type="EMBL" id="MBU8825231.1"/>
    </source>
</evidence>
<proteinExistence type="predicted"/>
<feature type="transmembrane region" description="Helical" evidence="2">
    <location>
        <begin position="12"/>
        <end position="36"/>
    </location>
</feature>